<dbReference type="InterPro" id="IPR003004">
    <property type="entry name" value="GspF/PilC"/>
</dbReference>
<keyword evidence="6 8" id="KW-1133">Transmembrane helix</keyword>
<dbReference type="EMBL" id="JAAMYB010000001">
    <property type="protein sequence ID" value="MCD3194156.1"/>
    <property type="molecule type" value="Genomic_DNA"/>
</dbReference>
<feature type="transmembrane region" description="Helical" evidence="8">
    <location>
        <begin position="218"/>
        <end position="235"/>
    </location>
</feature>
<dbReference type="InterPro" id="IPR042094">
    <property type="entry name" value="T2SS_GspF_sf"/>
</dbReference>
<evidence type="ECO:0000256" key="5">
    <source>
        <dbReference type="ARBA" id="ARBA00022692"/>
    </source>
</evidence>
<comment type="subcellular location">
    <subcellularLocation>
        <location evidence="1">Cell inner membrane</location>
        <topology evidence="1">Multi-pass membrane protein</topology>
    </subcellularLocation>
</comment>
<keyword evidence="3" id="KW-1003">Cell membrane</keyword>
<dbReference type="PANTHER" id="PTHR30012">
    <property type="entry name" value="GENERAL SECRETION PATHWAY PROTEIN"/>
    <property type="match status" value="1"/>
</dbReference>
<accession>A0A9Q3YY65</accession>
<evidence type="ECO:0000256" key="1">
    <source>
        <dbReference type="ARBA" id="ARBA00004429"/>
    </source>
</evidence>
<evidence type="ECO:0000256" key="7">
    <source>
        <dbReference type="ARBA" id="ARBA00023136"/>
    </source>
</evidence>
<dbReference type="GeneID" id="66319815"/>
<evidence type="ECO:0000256" key="4">
    <source>
        <dbReference type="ARBA" id="ARBA00022519"/>
    </source>
</evidence>
<keyword evidence="7 8" id="KW-0472">Membrane</keyword>
<evidence type="ECO:0000256" key="8">
    <source>
        <dbReference type="SAM" id="Phobius"/>
    </source>
</evidence>
<dbReference type="Proteomes" id="UP000813637">
    <property type="component" value="Unassembled WGS sequence"/>
</dbReference>
<feature type="transmembrane region" description="Helical" evidence="8">
    <location>
        <begin position="368"/>
        <end position="386"/>
    </location>
</feature>
<dbReference type="PRINTS" id="PR00812">
    <property type="entry name" value="BCTERIALGSPF"/>
</dbReference>
<reference evidence="10" key="1">
    <citation type="submission" date="2020-02" db="EMBL/GenBank/DDBJ databases">
        <authorList>
            <person name="Fillo S."/>
            <person name="Giordani F."/>
            <person name="Tonon E."/>
            <person name="Drigo I."/>
            <person name="Anselmo A."/>
            <person name="Fortunato A."/>
            <person name="Bano L."/>
            <person name="Lista F."/>
        </authorList>
    </citation>
    <scope>NUCLEOTIDE SEQUENCE</scope>
    <source>
        <strain evidence="10">IZSVe-TV_9877_3_12</strain>
    </source>
</reference>
<keyword evidence="4" id="KW-0997">Cell inner membrane</keyword>
<evidence type="ECO:0000259" key="9">
    <source>
        <dbReference type="Pfam" id="PF00482"/>
    </source>
</evidence>
<evidence type="ECO:0000256" key="3">
    <source>
        <dbReference type="ARBA" id="ARBA00022475"/>
    </source>
</evidence>
<feature type="domain" description="Type II secretion system protein GspF" evidence="9">
    <location>
        <begin position="266"/>
        <end position="387"/>
    </location>
</feature>
<feature type="domain" description="Type II secretion system protein GspF" evidence="9">
    <location>
        <begin position="66"/>
        <end position="188"/>
    </location>
</feature>
<dbReference type="GO" id="GO:0005886">
    <property type="term" value="C:plasma membrane"/>
    <property type="evidence" value="ECO:0007669"/>
    <property type="project" value="UniProtKB-SubCell"/>
</dbReference>
<dbReference type="AlphaFoldDB" id="A0A9Q3YY65"/>
<comment type="similarity">
    <text evidence="2">Belongs to the GSP F family.</text>
</comment>
<dbReference type="RefSeq" id="WP_120362097.1">
    <property type="nucleotide sequence ID" value="NZ_JAAMYB010000001.1"/>
</dbReference>
<feature type="transmembrane region" description="Helical" evidence="8">
    <location>
        <begin position="164"/>
        <end position="187"/>
    </location>
</feature>
<organism evidence="10 11">
    <name type="scientific">Clostridium botulinum C</name>
    <dbReference type="NCBI Taxonomy" id="36828"/>
    <lineage>
        <taxon>Bacteria</taxon>
        <taxon>Bacillati</taxon>
        <taxon>Bacillota</taxon>
        <taxon>Clostridia</taxon>
        <taxon>Eubacteriales</taxon>
        <taxon>Clostridiaceae</taxon>
        <taxon>Clostridium</taxon>
    </lineage>
</organism>
<reference evidence="10" key="2">
    <citation type="journal article" date="2021" name="Microorganisms">
        <title>Extensive Genome Exploration of Clostridium botulinum Group III Field Strains.</title>
        <authorList>
            <person name="Fillo S."/>
            <person name="Giordani F."/>
            <person name="Tonon E."/>
            <person name="Drigo I."/>
            <person name="Anselmo A."/>
            <person name="Fortunato A."/>
            <person name="Lista F."/>
            <person name="Bano L."/>
        </authorList>
    </citation>
    <scope>NUCLEOTIDE SEQUENCE</scope>
    <source>
        <strain evidence="10">IZSVe-TV_9877_3_12</strain>
    </source>
</reference>
<dbReference type="FunFam" id="1.20.81.30:FF:000001">
    <property type="entry name" value="Type II secretion system protein F"/>
    <property type="match status" value="1"/>
</dbReference>
<dbReference type="InterPro" id="IPR018076">
    <property type="entry name" value="T2SS_GspF_dom"/>
</dbReference>
<evidence type="ECO:0000313" key="11">
    <source>
        <dbReference type="Proteomes" id="UP000813637"/>
    </source>
</evidence>
<comment type="caution">
    <text evidence="10">The sequence shown here is derived from an EMBL/GenBank/DDBJ whole genome shotgun (WGS) entry which is preliminary data.</text>
</comment>
<dbReference type="Pfam" id="PF00482">
    <property type="entry name" value="T2SSF"/>
    <property type="match status" value="2"/>
</dbReference>
<name>A0A9Q3YY65_CLOBO</name>
<evidence type="ECO:0000256" key="2">
    <source>
        <dbReference type="ARBA" id="ARBA00005745"/>
    </source>
</evidence>
<dbReference type="Gene3D" id="1.20.81.30">
    <property type="entry name" value="Type II secretion system (T2SS), domain F"/>
    <property type="match status" value="2"/>
</dbReference>
<keyword evidence="5 8" id="KW-0812">Transmembrane</keyword>
<dbReference type="PANTHER" id="PTHR30012:SF0">
    <property type="entry name" value="TYPE II SECRETION SYSTEM PROTEIN F-RELATED"/>
    <property type="match status" value="1"/>
</dbReference>
<proteinExistence type="inferred from homology"/>
<sequence>MGIYRFRAIDLKGNLIRGKKSALKEVEFITAMRKEGLFILDYKLINNDNILKLFKKVTSMDIGVVCKQLGELLKAGVNIETALEVIENQKINYLIGDSLKTIRRDIEKGKTLFQSINKFSKIYPEFMRQMILIGEKSGNLEDIFLKLAKYYTDKHKIKKKIKNAIMYPLCVLIMTIIVTLFITFRIIPKFATNFIKLNKSIPIGIQRILRFNKIITSYKFYVIVFIIGIIVYKLYKKGYFQIVLEKIMFKSSLGLIYKEIYEINIIKSISILLDSGIPIINSLDIIVSSINNKVLKDRLLKVVCEIKEGHSLGDALKKEKMFNDFFISMISVGEKIGKIEELINNAVKIKEEDIENLISRIVKSIEPITIIILGGIITFIMMNILMPMMSTMDSII</sequence>
<evidence type="ECO:0000313" key="10">
    <source>
        <dbReference type="EMBL" id="MCD3194156.1"/>
    </source>
</evidence>
<protein>
    <submittedName>
        <fullName evidence="10">Type II secretion system F family protein</fullName>
    </submittedName>
</protein>
<evidence type="ECO:0000256" key="6">
    <source>
        <dbReference type="ARBA" id="ARBA00022989"/>
    </source>
</evidence>
<gene>
    <name evidence="10" type="ORF">G8S53_02490</name>
</gene>